<feature type="transmembrane region" description="Helical" evidence="1">
    <location>
        <begin position="36"/>
        <end position="56"/>
    </location>
</feature>
<reference evidence="2 3" key="1">
    <citation type="submission" date="2023-06" db="EMBL/GenBank/DDBJ databases">
        <title>Paenibacillus polygonum sp. nov., an endophytic bacterium, isolated from Polygonum lapathifolium L. in Nanji Wetland National Nature Reserve, South of Poyang Lake, Jiangxi Province, China.</title>
        <authorList>
            <person name="Yu Z."/>
        </authorList>
    </citation>
    <scope>NUCLEOTIDE SEQUENCE [LARGE SCALE GENOMIC DNA]</scope>
    <source>
        <strain evidence="2 3">C31</strain>
    </source>
</reference>
<dbReference type="RefSeq" id="WP_285742498.1">
    <property type="nucleotide sequence ID" value="NZ_CP127162.1"/>
</dbReference>
<dbReference type="Proteomes" id="UP001236415">
    <property type="component" value="Chromosome"/>
</dbReference>
<evidence type="ECO:0000313" key="3">
    <source>
        <dbReference type="Proteomes" id="UP001236415"/>
    </source>
</evidence>
<feature type="transmembrane region" description="Helical" evidence="1">
    <location>
        <begin position="6"/>
        <end position="24"/>
    </location>
</feature>
<keyword evidence="1" id="KW-0812">Transmembrane</keyword>
<keyword evidence="1" id="KW-1133">Transmembrane helix</keyword>
<organism evidence="2 3">
    <name type="scientific">Paenibacillus polygoni</name>
    <dbReference type="NCBI Taxonomy" id="3050112"/>
    <lineage>
        <taxon>Bacteria</taxon>
        <taxon>Bacillati</taxon>
        <taxon>Bacillota</taxon>
        <taxon>Bacilli</taxon>
        <taxon>Bacillales</taxon>
        <taxon>Paenibacillaceae</taxon>
        <taxon>Paenibacillus</taxon>
    </lineage>
</organism>
<gene>
    <name evidence="2" type="ORF">QPK24_15250</name>
</gene>
<protein>
    <recommendedName>
        <fullName evidence="4">PEP-CTERM protein-sorting domain-containing protein</fullName>
    </recommendedName>
</protein>
<dbReference type="EMBL" id="CP127162">
    <property type="protein sequence ID" value="WIV17770.1"/>
    <property type="molecule type" value="Genomic_DNA"/>
</dbReference>
<sequence>MAGFIVGTSLAVLILITGIVGLLISKQKRKKNKWAWWFILFGGCAIISAFINAGGFT</sequence>
<keyword evidence="1" id="KW-0472">Membrane</keyword>
<evidence type="ECO:0000313" key="2">
    <source>
        <dbReference type="EMBL" id="WIV17770.1"/>
    </source>
</evidence>
<keyword evidence="3" id="KW-1185">Reference proteome</keyword>
<proteinExistence type="predicted"/>
<evidence type="ECO:0000256" key="1">
    <source>
        <dbReference type="SAM" id="Phobius"/>
    </source>
</evidence>
<evidence type="ECO:0008006" key="4">
    <source>
        <dbReference type="Google" id="ProtNLM"/>
    </source>
</evidence>
<accession>A0ABY8X3G6</accession>
<name>A0ABY8X3G6_9BACL</name>